<proteinExistence type="predicted"/>
<organism evidence="2">
    <name type="scientific">Rosellinia necatrix</name>
    <name type="common">White root-rot fungus</name>
    <dbReference type="NCBI Taxonomy" id="77044"/>
    <lineage>
        <taxon>Eukaryota</taxon>
        <taxon>Fungi</taxon>
        <taxon>Dikarya</taxon>
        <taxon>Ascomycota</taxon>
        <taxon>Pezizomycotina</taxon>
        <taxon>Sordariomycetes</taxon>
        <taxon>Xylariomycetidae</taxon>
        <taxon>Xylariales</taxon>
        <taxon>Xylariaceae</taxon>
        <taxon>Rosellinia</taxon>
    </lineage>
</organism>
<feature type="region of interest" description="Disordered" evidence="1">
    <location>
        <begin position="49"/>
        <end position="86"/>
    </location>
</feature>
<feature type="compositionally biased region" description="Basic and acidic residues" evidence="1">
    <location>
        <begin position="59"/>
        <end position="74"/>
    </location>
</feature>
<dbReference type="EMBL" id="DF977446">
    <property type="protein sequence ID" value="GAW25091.1"/>
    <property type="molecule type" value="Genomic_DNA"/>
</dbReference>
<evidence type="ECO:0000256" key="1">
    <source>
        <dbReference type="SAM" id="MobiDB-lite"/>
    </source>
</evidence>
<reference evidence="2" key="1">
    <citation type="submission" date="2016-03" db="EMBL/GenBank/DDBJ databases">
        <title>Draft genome sequence of Rosellinia necatrix.</title>
        <authorList>
            <person name="Kanematsu S."/>
        </authorList>
    </citation>
    <scope>NUCLEOTIDE SEQUENCE [LARGE SCALE GENOMIC DNA]</scope>
    <source>
        <strain evidence="2">W97</strain>
    </source>
</reference>
<dbReference type="AlphaFoldDB" id="A0A1S8A4V4"/>
<dbReference type="Proteomes" id="UP000054516">
    <property type="component" value="Unassembled WGS sequence"/>
</dbReference>
<keyword evidence="3" id="KW-1185">Reference proteome</keyword>
<accession>A0A1S8A4V4</accession>
<sequence length="86" mass="9499">MAPNPATSERITARDMMAVAKVDWNKLAARSGFGATAKAHYESLVHCNRPNDTTMTRQSKTETYDRFTSRHPSDLEDGEIGAGSRL</sequence>
<protein>
    <submittedName>
        <fullName evidence="2">Uncharacterized protein</fullName>
    </submittedName>
</protein>
<name>A0A1S8A4V4_ROSNE</name>
<evidence type="ECO:0000313" key="2">
    <source>
        <dbReference type="EMBL" id="GAW25091.1"/>
    </source>
</evidence>
<gene>
    <name evidence="2" type="ORF">SAMD00023353_0103790</name>
</gene>
<evidence type="ECO:0000313" key="3">
    <source>
        <dbReference type="Proteomes" id="UP000054516"/>
    </source>
</evidence>
<dbReference type="OrthoDB" id="5403747at2759"/>